<comment type="cofactor">
    <cofactor evidence="1">
        <name>Mn(2+)</name>
        <dbReference type="ChEBI" id="CHEBI:29035"/>
    </cofactor>
</comment>
<comment type="pathway">
    <text evidence="3">Protein modification; protein glycosylation.</text>
</comment>
<proteinExistence type="inferred from homology"/>
<evidence type="ECO:0000256" key="15">
    <source>
        <dbReference type="ARBA" id="ARBA00023034"/>
    </source>
</evidence>
<dbReference type="Pfam" id="PF00004">
    <property type="entry name" value="AAA"/>
    <property type="match status" value="2"/>
</dbReference>
<evidence type="ECO:0000256" key="21">
    <source>
        <dbReference type="ARBA" id="ARBA00071794"/>
    </source>
</evidence>
<evidence type="ECO:0000256" key="6">
    <source>
        <dbReference type="ARBA" id="ARBA00022676"/>
    </source>
</evidence>
<dbReference type="FunFam" id="3.40.50.300:FF:000018">
    <property type="entry name" value="Cell division control 48"/>
    <property type="match status" value="1"/>
</dbReference>
<dbReference type="InterPro" id="IPR029044">
    <property type="entry name" value="Nucleotide-diphossugar_trans"/>
</dbReference>
<dbReference type="Pfam" id="PF02709">
    <property type="entry name" value="Glyco_transf_7C"/>
    <property type="match status" value="1"/>
</dbReference>
<evidence type="ECO:0000256" key="16">
    <source>
        <dbReference type="ARBA" id="ARBA00023136"/>
    </source>
</evidence>
<dbReference type="GO" id="GO:0000139">
    <property type="term" value="C:Golgi membrane"/>
    <property type="evidence" value="ECO:0007669"/>
    <property type="project" value="UniProtKB-SubCell"/>
</dbReference>
<dbReference type="PROSITE" id="PS00674">
    <property type="entry name" value="AAA"/>
    <property type="match status" value="1"/>
</dbReference>
<dbReference type="InterPro" id="IPR003959">
    <property type="entry name" value="ATPase_AAA_core"/>
</dbReference>
<evidence type="ECO:0000256" key="13">
    <source>
        <dbReference type="ARBA" id="ARBA00022968"/>
    </source>
</evidence>
<dbReference type="GO" id="GO:0016887">
    <property type="term" value="F:ATP hydrolysis activity"/>
    <property type="evidence" value="ECO:0007669"/>
    <property type="project" value="InterPro"/>
</dbReference>
<dbReference type="GO" id="GO:0046525">
    <property type="term" value="F:xylosylprotein 4-beta-galactosyltransferase activity"/>
    <property type="evidence" value="ECO:0007669"/>
    <property type="project" value="UniProtKB-EC"/>
</dbReference>
<comment type="similarity">
    <text evidence="5">Belongs to the ClpA/ClpB family. Torsin subfamily.</text>
</comment>
<evidence type="ECO:0000256" key="19">
    <source>
        <dbReference type="ARBA" id="ARBA00051458"/>
    </source>
</evidence>
<dbReference type="GO" id="GO:1901137">
    <property type="term" value="P:carbohydrate derivative biosynthetic process"/>
    <property type="evidence" value="ECO:0007669"/>
    <property type="project" value="UniProtKB-ARBA"/>
</dbReference>
<evidence type="ECO:0000256" key="14">
    <source>
        <dbReference type="ARBA" id="ARBA00022989"/>
    </source>
</evidence>
<keyword evidence="11" id="KW-0547">Nucleotide-binding</keyword>
<keyword evidence="14 23" id="KW-1133">Transmembrane helix</keyword>
<dbReference type="InterPro" id="IPR027791">
    <property type="entry name" value="Galactosyl_T_C"/>
</dbReference>
<dbReference type="SUPFAM" id="SSF53448">
    <property type="entry name" value="Nucleotide-diphospho-sugar transferases"/>
    <property type="match status" value="1"/>
</dbReference>
<keyword evidence="8 23" id="KW-0812">Transmembrane</keyword>
<dbReference type="Gene3D" id="1.10.8.60">
    <property type="match status" value="2"/>
</dbReference>
<accession>A0A182K169</accession>
<evidence type="ECO:0000256" key="3">
    <source>
        <dbReference type="ARBA" id="ARBA00004922"/>
    </source>
</evidence>
<comment type="similarity">
    <text evidence="4">Belongs to the glycosyltransferase 7 family.</text>
</comment>
<sequence>MVSYVRSVFLRYVGICVFASFFIVLLFSSLPGALETCKCDEQRDRDLQHEQFHKSFRIEHGSDQKRLAIIVPFRDRFDELLQFAPHIAAFLNKQGVPFHIFVVNQNNRYRFNRASLINVGFLQVRDSYDYFAMHDVDLLPLNDNLRYEYPERGPLHISGPEYHPKYHYAAFIGGILLLRMEHFAQLNGMSNRYWGWGLEDDEFYVRIKEAGLEVTRPKNVTTGTSDTFLHVHDRVHRRRDTTKCFNQREVTRKRDRETGLSTINYSIHSRRELTIDGVPVTVLNVDLHCDKQKTPWCECESKVDTSSYGIKSQRFSTMRLATCSHTLAVLPWIIVICFGVQPSLALWFNIDKVLDTVSTAAKDSFKYVKNNGYCALAECCNEVHIQTDIQELRTALEQSLYGQHIASQIIVNAIGGHLKNINSSEKPLVMSLHGLPGTGKNFVAEHITRALYKKGTGSNFVHKYLGRISFPLVSKLELYKLMLVEEIKAAVARCPNSLFIFDEVEKMPPGLFDSIVTLLDNHAYTKTLDFRKAIFIFLSNVAGPEIAIKLKALVDNGVWREETKLHDFESTLEIAAYNLVGGLYKSELIESHVVDHFVPFLPLEIRHVEDCIRTEYMKFSAVKISDQMLRDIIKEAITFDETGLYSNTGCKRCRKTSCTKASQQTVKMPPKSASKKDKPLWWNCEKCQTFLQTSELAKHQTQNCGNVNSLAGYVNAGGEYRCRKLEIGGLSDFEEVKLCTDSQRYGLVLLPISVVRRLGLMMGDYIAIKLSKPGDSKELGTVVRTLWPIEDRYGAKVFLEALDEFHDVSASELNATVTAIDNRLEDAEEIFLRLEDPTQAKLFEKNGKFLLTNLKHQLRGCVILSTNPLSLTVCNKRFQFRIDHAVTHAGNDLTDQLNKMSLTDRMYVILQSTKLTLLDDSKAAQHGHQHRTYNLSNIGGLDTTIAELKELLDMAFGMDRKQSSVGPVSRGILLSGVSGVGKTMLVNALATHYQCHVVRLNSTEVFSKFYGESEANVSRQFAEVFDVHPKPAMVIVEELHNLCPKSTGTDIVKRISQHFLNLLDSLHANVRGNRTVVMGTTDSVDNVNPLLRRGGRMDYEFELPVPDAIAREAILLRVLSRHNQVLPVEDVRAVARITHGYVGADLENLVAKAASSSSSTGKPIDGTALMGALQHVKASAMREIMIECPNVRWTDIGGQDELKLKLRQIIDWPIHHPELFERLGIKPPRGLLMFGPPGCSKTMIAKAIATESRLNFLSIKGSELFSMWVGESERAVRDLFRRARQVAPSIIFFDEIDAIGGERSAESGSSVKERVLAQLLTEMDGVSVLKDVRIVAATNRPDLIDRALMRPGRLDRIVYVRLPDAAAREEIFRIKLKKIPTSPAVDIAELVRRSEGCSGSEIEAICQEAALKGLESSFDVQTIERTHFEHALTLVRPRTSPDLLRMYDEYLKQHQ</sequence>
<dbReference type="Pfam" id="PF06309">
    <property type="entry name" value="Torsin"/>
    <property type="match status" value="1"/>
</dbReference>
<dbReference type="EC" id="2.4.1.133" evidence="20"/>
<name>A0A182K169_9DIPT</name>
<dbReference type="VEuPathDB" id="VectorBase:ACHR004503"/>
<keyword evidence="10" id="KW-0677">Repeat</keyword>
<feature type="domain" description="AAA+ ATPase" evidence="24">
    <location>
        <begin position="426"/>
        <end position="558"/>
    </location>
</feature>
<dbReference type="Gene3D" id="3.90.550.10">
    <property type="entry name" value="Spore Coat Polysaccharide Biosynthesis Protein SpsA, Chain A"/>
    <property type="match status" value="1"/>
</dbReference>
<keyword evidence="9" id="KW-0479">Metal-binding</keyword>
<evidence type="ECO:0000256" key="4">
    <source>
        <dbReference type="ARBA" id="ARBA00005735"/>
    </source>
</evidence>
<dbReference type="EnsemblMetazoa" id="ACHR004503-RA">
    <property type="protein sequence ID" value="ACHR004503-PA"/>
    <property type="gene ID" value="ACHR004503"/>
</dbReference>
<feature type="domain" description="AAA+ ATPase" evidence="24">
    <location>
        <begin position="968"/>
        <end position="1107"/>
    </location>
</feature>
<dbReference type="GO" id="GO:0005975">
    <property type="term" value="P:carbohydrate metabolic process"/>
    <property type="evidence" value="ECO:0007669"/>
    <property type="project" value="InterPro"/>
</dbReference>
<comment type="catalytic activity">
    <reaction evidence="19">
        <text>3-O-(beta-D-xylosyl)-L-seryl-[protein] + UDP-alpha-D-galactose = 3-O-(beta-D-galactosyl-(1-&gt;4)-beta-D-xylosyl)-L-seryl-[protein] + UDP + H(+)</text>
        <dbReference type="Rhea" id="RHEA:15297"/>
        <dbReference type="Rhea" id="RHEA-COMP:12567"/>
        <dbReference type="Rhea" id="RHEA-COMP:12570"/>
        <dbReference type="ChEBI" id="CHEBI:15378"/>
        <dbReference type="ChEBI" id="CHEBI:58223"/>
        <dbReference type="ChEBI" id="CHEBI:66914"/>
        <dbReference type="ChEBI" id="CHEBI:132085"/>
        <dbReference type="ChEBI" id="CHEBI:132088"/>
        <dbReference type="EC" id="2.4.1.133"/>
    </reaction>
</comment>
<evidence type="ECO:0000256" key="23">
    <source>
        <dbReference type="SAM" id="Phobius"/>
    </source>
</evidence>
<keyword evidence="12" id="KW-0067">ATP-binding</keyword>
<dbReference type="UniPathway" id="UPA00378"/>
<dbReference type="InterPro" id="IPR003593">
    <property type="entry name" value="AAA+_ATPase"/>
</dbReference>
<evidence type="ECO:0000259" key="24">
    <source>
        <dbReference type="SMART" id="SM00382"/>
    </source>
</evidence>
<dbReference type="SMART" id="SM00382">
    <property type="entry name" value="AAA"/>
    <property type="match status" value="3"/>
</dbReference>
<keyword evidence="17" id="KW-0325">Glycoprotein</keyword>
<dbReference type="FunFam" id="3.90.550.10:FF:000062">
    <property type="entry name" value="beta-1,4-galactosyltransferase 7 isoform X1"/>
    <property type="match status" value="1"/>
</dbReference>
<dbReference type="PANTHER" id="PTHR23077:SF27">
    <property type="entry name" value="ATPASE FAMILY GENE 2 PROTEIN HOMOLOG A"/>
    <property type="match status" value="1"/>
</dbReference>
<keyword evidence="6" id="KW-0328">Glycosyltransferase</keyword>
<organism evidence="25 26">
    <name type="scientific">Anopheles christyi</name>
    <dbReference type="NCBI Taxonomy" id="43041"/>
    <lineage>
        <taxon>Eukaryota</taxon>
        <taxon>Metazoa</taxon>
        <taxon>Ecdysozoa</taxon>
        <taxon>Arthropoda</taxon>
        <taxon>Hexapoda</taxon>
        <taxon>Insecta</taxon>
        <taxon>Pterygota</taxon>
        <taxon>Neoptera</taxon>
        <taxon>Endopterygota</taxon>
        <taxon>Diptera</taxon>
        <taxon>Nematocera</taxon>
        <taxon>Culicoidea</taxon>
        <taxon>Culicidae</taxon>
        <taxon>Anophelinae</taxon>
        <taxon>Anopheles</taxon>
    </lineage>
</organism>
<keyword evidence="26" id="KW-1185">Reference proteome</keyword>
<feature type="domain" description="AAA+ ATPase" evidence="24">
    <location>
        <begin position="1227"/>
        <end position="1364"/>
    </location>
</feature>
<comment type="subcellular location">
    <subcellularLocation>
        <location evidence="2">Golgi apparatus membrane</location>
        <topology evidence="2">Single-pass type II membrane protein</topology>
    </subcellularLocation>
</comment>
<evidence type="ECO:0000256" key="9">
    <source>
        <dbReference type="ARBA" id="ARBA00022723"/>
    </source>
</evidence>
<dbReference type="STRING" id="43041.A0A182K169"/>
<keyword evidence="13" id="KW-0735">Signal-anchor</keyword>
<dbReference type="PRINTS" id="PR02050">
    <property type="entry name" value="B14GALTRFASE"/>
</dbReference>
<evidence type="ECO:0000256" key="2">
    <source>
        <dbReference type="ARBA" id="ARBA00004323"/>
    </source>
</evidence>
<keyword evidence="7" id="KW-0808">Transferase</keyword>
<dbReference type="InterPro" id="IPR041569">
    <property type="entry name" value="AAA_lid_3"/>
</dbReference>
<dbReference type="Proteomes" id="UP000075881">
    <property type="component" value="Unassembled WGS sequence"/>
</dbReference>
<evidence type="ECO:0000313" key="26">
    <source>
        <dbReference type="Proteomes" id="UP000075881"/>
    </source>
</evidence>
<evidence type="ECO:0000256" key="5">
    <source>
        <dbReference type="ARBA" id="ARBA00006235"/>
    </source>
</evidence>
<evidence type="ECO:0000256" key="18">
    <source>
        <dbReference type="ARBA" id="ARBA00023211"/>
    </source>
</evidence>
<evidence type="ECO:0000256" key="17">
    <source>
        <dbReference type="ARBA" id="ARBA00023180"/>
    </source>
</evidence>
<dbReference type="InterPro" id="IPR010448">
    <property type="entry name" value="Torsin"/>
</dbReference>
<evidence type="ECO:0000256" key="10">
    <source>
        <dbReference type="ARBA" id="ARBA00022737"/>
    </source>
</evidence>
<dbReference type="CDD" id="cd19511">
    <property type="entry name" value="RecA-like_CDC48_r2-like"/>
    <property type="match status" value="1"/>
</dbReference>
<dbReference type="InterPro" id="IPR027995">
    <property type="entry name" value="Galactosyl_T_N"/>
</dbReference>
<evidence type="ECO:0000256" key="12">
    <source>
        <dbReference type="ARBA" id="ARBA00022840"/>
    </source>
</evidence>
<keyword evidence="18" id="KW-0464">Manganese</keyword>
<evidence type="ECO:0000256" key="7">
    <source>
        <dbReference type="ARBA" id="ARBA00022679"/>
    </source>
</evidence>
<evidence type="ECO:0000256" key="11">
    <source>
        <dbReference type="ARBA" id="ARBA00022741"/>
    </source>
</evidence>
<keyword evidence="15" id="KW-0333">Golgi apparatus</keyword>
<feature type="transmembrane region" description="Helical" evidence="23">
    <location>
        <begin position="12"/>
        <end position="34"/>
    </location>
</feature>
<dbReference type="InterPro" id="IPR050168">
    <property type="entry name" value="AAA_ATPase_domain"/>
</dbReference>
<dbReference type="Pfam" id="PF17862">
    <property type="entry name" value="AAA_lid_3"/>
    <property type="match status" value="1"/>
</dbReference>
<dbReference type="Pfam" id="PF13733">
    <property type="entry name" value="Glyco_transf_7N"/>
    <property type="match status" value="1"/>
</dbReference>
<dbReference type="GO" id="GO:0005524">
    <property type="term" value="F:ATP binding"/>
    <property type="evidence" value="ECO:0007669"/>
    <property type="project" value="UniProtKB-KW"/>
</dbReference>
<dbReference type="Gene3D" id="3.40.50.300">
    <property type="entry name" value="P-loop containing nucleotide triphosphate hydrolases"/>
    <property type="match status" value="3"/>
</dbReference>
<dbReference type="InterPro" id="IPR003960">
    <property type="entry name" value="ATPase_AAA_CS"/>
</dbReference>
<evidence type="ECO:0000256" key="1">
    <source>
        <dbReference type="ARBA" id="ARBA00001936"/>
    </source>
</evidence>
<dbReference type="InterPro" id="IPR027417">
    <property type="entry name" value="P-loop_NTPase"/>
</dbReference>
<evidence type="ECO:0000256" key="20">
    <source>
        <dbReference type="ARBA" id="ARBA00066515"/>
    </source>
</evidence>
<evidence type="ECO:0000313" key="25">
    <source>
        <dbReference type="EnsemblMetazoa" id="ACHR004503-PA"/>
    </source>
</evidence>
<dbReference type="GO" id="GO:0046872">
    <property type="term" value="F:metal ion binding"/>
    <property type="evidence" value="ECO:0007669"/>
    <property type="project" value="UniProtKB-KW"/>
</dbReference>
<dbReference type="FunFam" id="3.40.50.300:FF:001602">
    <property type="entry name" value="Cell division cycle protein-like protein"/>
    <property type="match status" value="1"/>
</dbReference>
<dbReference type="SUPFAM" id="SSF52540">
    <property type="entry name" value="P-loop containing nucleoside triphosphate hydrolases"/>
    <property type="match status" value="3"/>
</dbReference>
<dbReference type="PANTHER" id="PTHR23077">
    <property type="entry name" value="AAA-FAMILY ATPASE"/>
    <property type="match status" value="1"/>
</dbReference>
<protein>
    <recommendedName>
        <fullName evidence="21">Beta-1,4-galactosyltransferase 7</fullName>
        <ecNumber evidence="20">2.4.1.133</ecNumber>
    </recommendedName>
    <alternativeName>
        <fullName evidence="22">Proteoglycan UDP-galactose:beta-xylose beta1,4-galactosyltransferase I</fullName>
    </alternativeName>
</protein>
<reference evidence="26" key="1">
    <citation type="submission" date="2013-03" db="EMBL/GenBank/DDBJ databases">
        <title>The Genome Sequence of Anopheles christyi ACHKN1017.</title>
        <authorList>
            <consortium name="The Broad Institute Genomics Platform"/>
            <person name="Neafsey D.E."/>
            <person name="Besansky N."/>
            <person name="Walker B."/>
            <person name="Young S.K."/>
            <person name="Zeng Q."/>
            <person name="Gargeya S."/>
            <person name="Fitzgerald M."/>
            <person name="Haas B."/>
            <person name="Abouelleil A."/>
            <person name="Allen A.W."/>
            <person name="Alvarado L."/>
            <person name="Arachchi H.M."/>
            <person name="Berlin A.M."/>
            <person name="Chapman S.B."/>
            <person name="Gainer-Dewar J."/>
            <person name="Goldberg J."/>
            <person name="Griggs A."/>
            <person name="Gujja S."/>
            <person name="Hansen M."/>
            <person name="Howarth C."/>
            <person name="Imamovic A."/>
            <person name="Ireland A."/>
            <person name="Larimer J."/>
            <person name="McCowan C."/>
            <person name="Murphy C."/>
            <person name="Pearson M."/>
            <person name="Poon T.W."/>
            <person name="Priest M."/>
            <person name="Roberts A."/>
            <person name="Saif S."/>
            <person name="Shea T."/>
            <person name="Sisk P."/>
            <person name="Sykes S."/>
            <person name="Wortman J."/>
            <person name="Nusbaum C."/>
            <person name="Birren B."/>
        </authorList>
    </citation>
    <scope>NUCLEOTIDE SEQUENCE [LARGE SCALE GENOMIC DNA]</scope>
    <source>
        <strain evidence="26">ACHKN1017</strain>
    </source>
</reference>
<dbReference type="FunFam" id="1.10.8.60:FF:000178">
    <property type="entry name" value="CDC48/VCP homolog, AAA superfamily"/>
    <property type="match status" value="1"/>
</dbReference>
<dbReference type="CDD" id="cd00899">
    <property type="entry name" value="b4GalT"/>
    <property type="match status" value="1"/>
</dbReference>
<reference evidence="25" key="2">
    <citation type="submission" date="2020-05" db="UniProtKB">
        <authorList>
            <consortium name="EnsemblMetazoa"/>
        </authorList>
    </citation>
    <scope>IDENTIFICATION</scope>
    <source>
        <strain evidence="25">ACHKN1017</strain>
    </source>
</reference>
<evidence type="ECO:0000256" key="8">
    <source>
        <dbReference type="ARBA" id="ARBA00022692"/>
    </source>
</evidence>
<keyword evidence="16 23" id="KW-0472">Membrane</keyword>
<dbReference type="InterPro" id="IPR003859">
    <property type="entry name" value="Galactosyl_T"/>
</dbReference>
<evidence type="ECO:0000256" key="22">
    <source>
        <dbReference type="ARBA" id="ARBA00082548"/>
    </source>
</evidence>